<dbReference type="Gene3D" id="2.30.30.40">
    <property type="entry name" value="SH3 Domains"/>
    <property type="match status" value="1"/>
</dbReference>
<dbReference type="InterPro" id="IPR005467">
    <property type="entry name" value="His_kinase_dom"/>
</dbReference>
<dbReference type="SMART" id="SM00073">
    <property type="entry name" value="HPT"/>
    <property type="match status" value="1"/>
</dbReference>
<keyword evidence="7" id="KW-0547">Nucleotide-binding</keyword>
<evidence type="ECO:0000259" key="15">
    <source>
        <dbReference type="PROSITE" id="PS50851"/>
    </source>
</evidence>
<evidence type="ECO:0000256" key="2">
    <source>
        <dbReference type="ARBA" id="ARBA00012438"/>
    </source>
</evidence>
<evidence type="ECO:0000256" key="5">
    <source>
        <dbReference type="ARBA" id="ARBA00022553"/>
    </source>
</evidence>
<dbReference type="KEGG" id="tee:Tel_05680"/>
<evidence type="ECO:0000313" key="18">
    <source>
        <dbReference type="Proteomes" id="UP000055136"/>
    </source>
</evidence>
<dbReference type="SUPFAM" id="SSF47384">
    <property type="entry name" value="Homodimeric domain of signal transducing histidine kinase"/>
    <property type="match status" value="1"/>
</dbReference>
<evidence type="ECO:0000256" key="4">
    <source>
        <dbReference type="ARBA" id="ARBA00022500"/>
    </source>
</evidence>
<dbReference type="STRING" id="1748243.Tel_05680"/>
<feature type="region of interest" description="Disordered" evidence="13">
    <location>
        <begin position="246"/>
        <end position="265"/>
    </location>
</feature>
<dbReference type="PANTHER" id="PTHR43395:SF10">
    <property type="entry name" value="CHEMOTAXIS PROTEIN CHEA"/>
    <property type="match status" value="1"/>
</dbReference>
<gene>
    <name evidence="17" type="ORF">Tel_05680</name>
</gene>
<accession>A0A0S2TBZ4</accession>
<comment type="function">
    <text evidence="11">Involved in the transmission of sensory signals from the chemoreceptors to the flagellar motors. CheA is autophosphorylated; it can transfer its phosphate group to either CheB or CheY.</text>
</comment>
<evidence type="ECO:0000256" key="9">
    <source>
        <dbReference type="ARBA" id="ARBA00022840"/>
    </source>
</evidence>
<dbReference type="FunFam" id="2.30.30.40:FF:000048">
    <property type="entry name" value="Chemotaxis protein CheA, putative"/>
    <property type="match status" value="1"/>
</dbReference>
<dbReference type="PANTHER" id="PTHR43395">
    <property type="entry name" value="SENSOR HISTIDINE KINASE CHEA"/>
    <property type="match status" value="1"/>
</dbReference>
<evidence type="ECO:0000259" key="14">
    <source>
        <dbReference type="PROSITE" id="PS50109"/>
    </source>
</evidence>
<evidence type="ECO:0000259" key="16">
    <source>
        <dbReference type="PROSITE" id="PS50894"/>
    </source>
</evidence>
<protein>
    <recommendedName>
        <fullName evidence="3">Chemotaxis protein CheA</fullName>
        <ecNumber evidence="2">2.7.13.3</ecNumber>
    </recommendedName>
</protein>
<dbReference type="CDD" id="cd00088">
    <property type="entry name" value="HPT"/>
    <property type="match status" value="1"/>
</dbReference>
<dbReference type="Pfam" id="PF01627">
    <property type="entry name" value="Hpt"/>
    <property type="match status" value="1"/>
</dbReference>
<dbReference type="InterPro" id="IPR036890">
    <property type="entry name" value="HATPase_C_sf"/>
</dbReference>
<dbReference type="InterPro" id="IPR036061">
    <property type="entry name" value="CheW-like_dom_sf"/>
</dbReference>
<dbReference type="InterPro" id="IPR037006">
    <property type="entry name" value="CheA-like_homodim_sf"/>
</dbReference>
<dbReference type="SMART" id="SM01231">
    <property type="entry name" value="H-kinase_dim"/>
    <property type="match status" value="1"/>
</dbReference>
<dbReference type="GO" id="GO:0000155">
    <property type="term" value="F:phosphorelay sensor kinase activity"/>
    <property type="evidence" value="ECO:0007669"/>
    <property type="project" value="InterPro"/>
</dbReference>
<dbReference type="InterPro" id="IPR008207">
    <property type="entry name" value="Sig_transdc_His_kin_Hpt_dom"/>
</dbReference>
<evidence type="ECO:0000313" key="17">
    <source>
        <dbReference type="EMBL" id="ALP52680.1"/>
    </source>
</evidence>
<name>A0A0S2TBZ4_9GAMM</name>
<dbReference type="Gene3D" id="3.30.565.10">
    <property type="entry name" value="Histidine kinase-like ATPase, C-terminal domain"/>
    <property type="match status" value="1"/>
</dbReference>
<dbReference type="InterPro" id="IPR051315">
    <property type="entry name" value="Bact_Chemotaxis_CheA"/>
</dbReference>
<reference evidence="17" key="1">
    <citation type="submission" date="2015-10" db="EMBL/GenBank/DDBJ databases">
        <title>Description of Candidatus Tenderia electrophaga gen. nov, sp. nov., an Uncultivated Electroautotroph from a Biocathode Enrichment.</title>
        <authorList>
            <person name="Eddie B.J."/>
            <person name="Malanoski A.P."/>
            <person name="Wang Z."/>
            <person name="Hall R.J."/>
            <person name="Oh S.D."/>
            <person name="Heiner C."/>
            <person name="Lin B."/>
            <person name="Strycharz-Glaven S.M."/>
        </authorList>
    </citation>
    <scope>NUCLEOTIDE SEQUENCE [LARGE SCALE GENOMIC DNA]</scope>
    <source>
        <strain evidence="17">NRL1</strain>
    </source>
</reference>
<dbReference type="Pfam" id="PF02518">
    <property type="entry name" value="HATPase_c"/>
    <property type="match status" value="1"/>
</dbReference>
<keyword evidence="9" id="KW-0067">ATP-binding</keyword>
<dbReference type="InterPro" id="IPR036097">
    <property type="entry name" value="HisK_dim/P_sf"/>
</dbReference>
<dbReference type="Pfam" id="PF01584">
    <property type="entry name" value="CheW"/>
    <property type="match status" value="1"/>
</dbReference>
<dbReference type="PROSITE" id="PS50851">
    <property type="entry name" value="CHEW"/>
    <property type="match status" value="1"/>
</dbReference>
<evidence type="ECO:0000256" key="7">
    <source>
        <dbReference type="ARBA" id="ARBA00022741"/>
    </source>
</evidence>
<dbReference type="SUPFAM" id="SSF50341">
    <property type="entry name" value="CheW-like"/>
    <property type="match status" value="1"/>
</dbReference>
<feature type="domain" description="CheW-like" evidence="15">
    <location>
        <begin position="559"/>
        <end position="694"/>
    </location>
</feature>
<feature type="compositionally biased region" description="Polar residues" evidence="13">
    <location>
        <begin position="280"/>
        <end position="308"/>
    </location>
</feature>
<dbReference type="SMART" id="SM00387">
    <property type="entry name" value="HATPase_c"/>
    <property type="match status" value="1"/>
</dbReference>
<dbReference type="PROSITE" id="PS50109">
    <property type="entry name" value="HIS_KIN"/>
    <property type="match status" value="1"/>
</dbReference>
<dbReference type="Gene3D" id="1.20.120.160">
    <property type="entry name" value="HPT domain"/>
    <property type="match status" value="1"/>
</dbReference>
<feature type="region of interest" description="Disordered" evidence="13">
    <location>
        <begin position="276"/>
        <end position="308"/>
    </location>
</feature>
<organism evidence="17 18">
    <name type="scientific">Candidatus Tenderia electrophaga</name>
    <dbReference type="NCBI Taxonomy" id="1748243"/>
    <lineage>
        <taxon>Bacteria</taxon>
        <taxon>Pseudomonadati</taxon>
        <taxon>Pseudomonadota</taxon>
        <taxon>Gammaproteobacteria</taxon>
        <taxon>Candidatus Tenderiales</taxon>
        <taxon>Candidatus Tenderiaceae</taxon>
        <taxon>Candidatus Tenderia</taxon>
    </lineage>
</organism>
<dbReference type="PRINTS" id="PR00344">
    <property type="entry name" value="BCTRLSENSOR"/>
</dbReference>
<dbReference type="GO" id="GO:0005524">
    <property type="term" value="F:ATP binding"/>
    <property type="evidence" value="ECO:0007669"/>
    <property type="project" value="UniProtKB-KW"/>
</dbReference>
<feature type="domain" description="HPt" evidence="16">
    <location>
        <begin position="1"/>
        <end position="105"/>
    </location>
</feature>
<feature type="domain" description="Histidine kinase" evidence="14">
    <location>
        <begin position="345"/>
        <end position="557"/>
    </location>
</feature>
<evidence type="ECO:0000256" key="10">
    <source>
        <dbReference type="ARBA" id="ARBA00023012"/>
    </source>
</evidence>
<dbReference type="SMART" id="SM00260">
    <property type="entry name" value="CheW"/>
    <property type="match status" value="1"/>
</dbReference>
<keyword evidence="10" id="KW-0902">Two-component regulatory system</keyword>
<dbReference type="InterPro" id="IPR002545">
    <property type="entry name" value="CheW-lke_dom"/>
</dbReference>
<dbReference type="SUPFAM" id="SSF55874">
    <property type="entry name" value="ATPase domain of HSP90 chaperone/DNA topoisomerase II/histidine kinase"/>
    <property type="match status" value="1"/>
</dbReference>
<keyword evidence="6" id="KW-0808">Transferase</keyword>
<proteinExistence type="predicted"/>
<evidence type="ECO:0000256" key="12">
    <source>
        <dbReference type="PROSITE-ProRule" id="PRU00110"/>
    </source>
</evidence>
<sequence>MSIDISQFLDTFYEESFEGLDTMETELLALKPGEADGESINTIFRAAHSIKGGSGTFGLGAVSDFTHVLETLLDQMRDGRREVTQAAVELMLASVDVLRDMLNALRDGSDIDSDRVNEVHGQLEALLQGDAAPQTEQADAQPLTTDAQAASVANGWTVHFKPFAHLFKTGNDPVRIIRELADLGSMQASVDLTALPEFDLLDPEECYLAWRINLDGDISEAQIRDVFVWVEDDCDLSVEACAAPPEASDSKAHLEQGEAPGGNDAGAVEIQADETRARETVQQPQAGAEQAKSQTAAPATKKQANAESGSIRVGIDKVDALINMVGELVITQSMLNQLGEEFTMDRVQKLQEGLTELERHTRELQENVMRIRMLPISFSFNRFPRLVHDLSTKLDKKVELKMSGEQTELDKTVMEKIGDPLVHLVRNSLDHGIESPEERQAKGKPETGTLHLNAYHQGGNIVIEIHDDGAGLDAERIRAKAIEKGLVNEHEELSHDKIYDLIFAPGFSTAKEVSDVSGRGVGMDVVKRNIKDLGGVVEVKSEQGLGSTFTIRLPLTLAILDGQLVRIGDQTYVVPLVSIIESLQIKSEKVSSIAGGTELYKLRDDYLPIIRMHELFNIESDNTELVNGLLVVVEGEGQMAGIFVDDLLGQQQVVIKSLETNYKKVKGLSGATILGDGTVAMILDVQGLVALSRERLRSLRDRSAVA</sequence>
<dbReference type="EMBL" id="CP013099">
    <property type="protein sequence ID" value="ALP52680.1"/>
    <property type="molecule type" value="Genomic_DNA"/>
</dbReference>
<keyword evidence="4" id="KW-0145">Chemotaxis</keyword>
<keyword evidence="5 12" id="KW-0597">Phosphoprotein</keyword>
<evidence type="ECO:0000256" key="6">
    <source>
        <dbReference type="ARBA" id="ARBA00022679"/>
    </source>
</evidence>
<dbReference type="FunFam" id="3.30.565.10:FF:000016">
    <property type="entry name" value="Chemotaxis protein CheA, putative"/>
    <property type="match status" value="1"/>
</dbReference>
<feature type="modified residue" description="Phosphohistidine" evidence="12">
    <location>
        <position position="48"/>
    </location>
</feature>
<dbReference type="InterPro" id="IPR004358">
    <property type="entry name" value="Sig_transdc_His_kin-like_C"/>
</dbReference>
<dbReference type="CDD" id="cd00731">
    <property type="entry name" value="CheA_reg"/>
    <property type="match status" value="1"/>
</dbReference>
<dbReference type="CDD" id="cd16916">
    <property type="entry name" value="HATPase_CheA-like"/>
    <property type="match status" value="1"/>
</dbReference>
<dbReference type="Pfam" id="PF02895">
    <property type="entry name" value="H-kinase_dim"/>
    <property type="match status" value="1"/>
</dbReference>
<keyword evidence="8" id="KW-0418">Kinase</keyword>
<evidence type="ECO:0000256" key="1">
    <source>
        <dbReference type="ARBA" id="ARBA00000085"/>
    </source>
</evidence>
<evidence type="ECO:0000256" key="8">
    <source>
        <dbReference type="ARBA" id="ARBA00022777"/>
    </source>
</evidence>
<dbReference type="Proteomes" id="UP000055136">
    <property type="component" value="Chromosome"/>
</dbReference>
<evidence type="ECO:0000256" key="3">
    <source>
        <dbReference type="ARBA" id="ARBA00021495"/>
    </source>
</evidence>
<dbReference type="Gene3D" id="1.10.287.560">
    <property type="entry name" value="Histidine kinase CheA-like, homodimeric domain"/>
    <property type="match status" value="1"/>
</dbReference>
<dbReference type="SUPFAM" id="SSF47226">
    <property type="entry name" value="Histidine-containing phosphotransfer domain, HPT domain"/>
    <property type="match status" value="1"/>
</dbReference>
<dbReference type="EC" id="2.7.13.3" evidence="2"/>
<comment type="catalytic activity">
    <reaction evidence="1">
        <text>ATP + protein L-histidine = ADP + protein N-phospho-L-histidine.</text>
        <dbReference type="EC" id="2.7.13.3"/>
    </reaction>
</comment>
<dbReference type="InterPro" id="IPR003594">
    <property type="entry name" value="HATPase_dom"/>
</dbReference>
<dbReference type="AlphaFoldDB" id="A0A0S2TBZ4"/>
<dbReference type="InterPro" id="IPR036641">
    <property type="entry name" value="HPT_dom_sf"/>
</dbReference>
<keyword evidence="18" id="KW-1185">Reference proteome</keyword>
<evidence type="ECO:0000256" key="11">
    <source>
        <dbReference type="ARBA" id="ARBA00035100"/>
    </source>
</evidence>
<dbReference type="InterPro" id="IPR004105">
    <property type="entry name" value="CheA-like_dim"/>
</dbReference>
<dbReference type="GO" id="GO:0006935">
    <property type="term" value="P:chemotaxis"/>
    <property type="evidence" value="ECO:0007669"/>
    <property type="project" value="UniProtKB-KW"/>
</dbReference>
<evidence type="ECO:0000256" key="13">
    <source>
        <dbReference type="SAM" id="MobiDB-lite"/>
    </source>
</evidence>
<dbReference type="PROSITE" id="PS50894">
    <property type="entry name" value="HPT"/>
    <property type="match status" value="1"/>
</dbReference>
<dbReference type="GO" id="GO:0005737">
    <property type="term" value="C:cytoplasm"/>
    <property type="evidence" value="ECO:0007669"/>
    <property type="project" value="InterPro"/>
</dbReference>